<keyword evidence="1" id="KW-1133">Transmembrane helix</keyword>
<name>A0A6C0BZ84_9ZZZZ</name>
<protein>
    <submittedName>
        <fullName evidence="2">Uncharacterized protein</fullName>
    </submittedName>
</protein>
<feature type="transmembrane region" description="Helical" evidence="1">
    <location>
        <begin position="40"/>
        <end position="57"/>
    </location>
</feature>
<dbReference type="AlphaFoldDB" id="A0A6C0BZ84"/>
<feature type="transmembrane region" description="Helical" evidence="1">
    <location>
        <begin position="6"/>
        <end position="28"/>
    </location>
</feature>
<proteinExistence type="predicted"/>
<accession>A0A6C0BZ84</accession>
<sequence>MNHERGLIMVIHSIIFAIVAFIFMRFSLKLSQPKSEDRSIALGAVVLLYMLLFGHQLPNRINKNLL</sequence>
<organism evidence="2">
    <name type="scientific">viral metagenome</name>
    <dbReference type="NCBI Taxonomy" id="1070528"/>
    <lineage>
        <taxon>unclassified sequences</taxon>
        <taxon>metagenomes</taxon>
        <taxon>organismal metagenomes</taxon>
    </lineage>
</organism>
<evidence type="ECO:0000313" key="2">
    <source>
        <dbReference type="EMBL" id="QHS96593.1"/>
    </source>
</evidence>
<dbReference type="EMBL" id="MN739271">
    <property type="protein sequence ID" value="QHS96593.1"/>
    <property type="molecule type" value="Genomic_DNA"/>
</dbReference>
<evidence type="ECO:0000256" key="1">
    <source>
        <dbReference type="SAM" id="Phobius"/>
    </source>
</evidence>
<keyword evidence="1" id="KW-0472">Membrane</keyword>
<keyword evidence="1" id="KW-0812">Transmembrane</keyword>
<reference evidence="2" key="1">
    <citation type="journal article" date="2020" name="Nature">
        <title>Giant virus diversity and host interactions through global metagenomics.</title>
        <authorList>
            <person name="Schulz F."/>
            <person name="Roux S."/>
            <person name="Paez-Espino D."/>
            <person name="Jungbluth S."/>
            <person name="Walsh D.A."/>
            <person name="Denef V.J."/>
            <person name="McMahon K.D."/>
            <person name="Konstantinidis K.T."/>
            <person name="Eloe-Fadrosh E.A."/>
            <person name="Kyrpides N.C."/>
            <person name="Woyke T."/>
        </authorList>
    </citation>
    <scope>NUCLEOTIDE SEQUENCE</scope>
    <source>
        <strain evidence="2">GVMAG-M-3300020166-18</strain>
    </source>
</reference>